<dbReference type="Gene3D" id="2.60.120.650">
    <property type="entry name" value="Cupin"/>
    <property type="match status" value="1"/>
</dbReference>
<dbReference type="InterPro" id="IPR003347">
    <property type="entry name" value="JmjC_dom"/>
</dbReference>
<evidence type="ECO:0000256" key="3">
    <source>
        <dbReference type="ARBA" id="ARBA00023004"/>
    </source>
</evidence>
<feature type="domain" description="JmjC" evidence="4">
    <location>
        <begin position="101"/>
        <end position="245"/>
    </location>
</feature>
<evidence type="ECO:0000259" key="4">
    <source>
        <dbReference type="PROSITE" id="PS51184"/>
    </source>
</evidence>
<comment type="caution">
    <text evidence="5">The sequence shown here is derived from an EMBL/GenBank/DDBJ whole genome shotgun (WGS) entry which is preliminary data.</text>
</comment>
<evidence type="ECO:0000256" key="2">
    <source>
        <dbReference type="ARBA" id="ARBA00022723"/>
    </source>
</evidence>
<evidence type="ECO:0000313" key="6">
    <source>
        <dbReference type="Proteomes" id="UP001431313"/>
    </source>
</evidence>
<comment type="cofactor">
    <cofactor evidence="1">
        <name>Fe(2+)</name>
        <dbReference type="ChEBI" id="CHEBI:29033"/>
    </cofactor>
</comment>
<accession>A0ABT2CLP5</accession>
<dbReference type="EMBL" id="JANUGQ010000021">
    <property type="protein sequence ID" value="MCS0638353.1"/>
    <property type="molecule type" value="Genomic_DNA"/>
</dbReference>
<sequence>MHHRLVEALEAAFGWTGPAPLGGEFTRGRLTDPALPSRLLTPARLLDTVMRRGLSHPQFRAFQDGRELHPGEYFTDTVTRRGQGIRFVNMTRLSALMQDGATLVLDELDFFDPALEVACRALQWWSRELVQVNAYLTTQDAAGFALHWDDHDVVIVQIVGEKSWDVRGASRPVPMYRDAEPNNTPPESTIWRGTLRAGDVVHIPRGHWHQATRTDRGGGYSLHLTFGFVKRTGVNWLTWLTDQCRRDEVFRADLDRWGAPADQSQQEQQLTVALTRLAEDYPPSAFLAARERERPAARHVQTAGLFGPPAALVCVTDFRPLIEADDEQVRIIASGKQITVHAKAEPAVRLMLSGEPVDIERVGIETGIDGRELVGIFIREGLCAELTDELSSACTAWLRPARSSNTP</sequence>
<keyword evidence="3" id="KW-0408">Iron</keyword>
<dbReference type="InterPro" id="IPR039994">
    <property type="entry name" value="NO66-like"/>
</dbReference>
<keyword evidence="2" id="KW-0479">Metal-binding</keyword>
<dbReference type="Pfam" id="PF08007">
    <property type="entry name" value="JmjC_2"/>
    <property type="match status" value="1"/>
</dbReference>
<evidence type="ECO:0000256" key="1">
    <source>
        <dbReference type="ARBA" id="ARBA00001954"/>
    </source>
</evidence>
<proteinExistence type="predicted"/>
<organism evidence="5 6">
    <name type="scientific">Streptomyces pyxinae</name>
    <dbReference type="NCBI Taxonomy" id="2970734"/>
    <lineage>
        <taxon>Bacteria</taxon>
        <taxon>Bacillati</taxon>
        <taxon>Actinomycetota</taxon>
        <taxon>Actinomycetes</taxon>
        <taxon>Kitasatosporales</taxon>
        <taxon>Streptomycetaceae</taxon>
        <taxon>Streptomyces</taxon>
    </lineage>
</organism>
<dbReference type="Proteomes" id="UP001431313">
    <property type="component" value="Unassembled WGS sequence"/>
</dbReference>
<dbReference type="PANTHER" id="PTHR13096">
    <property type="entry name" value="MINA53 MYC INDUCED NUCLEAR ANTIGEN"/>
    <property type="match status" value="1"/>
</dbReference>
<dbReference type="PANTHER" id="PTHR13096:SF8">
    <property type="entry name" value="RIBOSOMAL OXYGENASE 1"/>
    <property type="match status" value="1"/>
</dbReference>
<dbReference type="PROSITE" id="PS51184">
    <property type="entry name" value="JMJC"/>
    <property type="match status" value="1"/>
</dbReference>
<dbReference type="RefSeq" id="WP_258789626.1">
    <property type="nucleotide sequence ID" value="NZ_JANUGQ010000021.1"/>
</dbReference>
<keyword evidence="6" id="KW-1185">Reference proteome</keyword>
<reference evidence="5" key="1">
    <citation type="submission" date="2022-08" db="EMBL/GenBank/DDBJ databases">
        <authorList>
            <person name="Somphong A."/>
            <person name="Phongsopitanun W."/>
        </authorList>
    </citation>
    <scope>NUCLEOTIDE SEQUENCE</scope>
    <source>
        <strain evidence="5">LP05-1</strain>
    </source>
</reference>
<gene>
    <name evidence="5" type="ORF">NX801_22395</name>
</gene>
<dbReference type="SUPFAM" id="SSF51197">
    <property type="entry name" value="Clavaminate synthase-like"/>
    <property type="match status" value="1"/>
</dbReference>
<evidence type="ECO:0000313" key="5">
    <source>
        <dbReference type="EMBL" id="MCS0638353.1"/>
    </source>
</evidence>
<name>A0ABT2CLP5_9ACTN</name>
<protein>
    <submittedName>
        <fullName evidence="5">Cupin domain-containing protein</fullName>
    </submittedName>
</protein>